<dbReference type="InterPro" id="IPR008490">
    <property type="entry name" value="Transposase_InsH_N"/>
</dbReference>
<accession>A0A6N7KZY3</accession>
<gene>
    <name evidence="2" type="ORF">F7Q99_28895</name>
</gene>
<keyword evidence="3" id="KW-1185">Reference proteome</keyword>
<feature type="domain" description="Transposase InsH N-terminal" evidence="1">
    <location>
        <begin position="2"/>
        <end position="40"/>
    </location>
</feature>
<evidence type="ECO:0000313" key="3">
    <source>
        <dbReference type="Proteomes" id="UP000450000"/>
    </source>
</evidence>
<dbReference type="Pfam" id="PF05598">
    <property type="entry name" value="DUF772"/>
    <property type="match status" value="1"/>
</dbReference>
<name>A0A6N7KZY3_9ACTN</name>
<protein>
    <submittedName>
        <fullName evidence="2">Transposase</fullName>
    </submittedName>
</protein>
<evidence type="ECO:0000259" key="1">
    <source>
        <dbReference type="Pfam" id="PF05598"/>
    </source>
</evidence>
<evidence type="ECO:0000313" key="2">
    <source>
        <dbReference type="EMBL" id="MQS16139.1"/>
    </source>
</evidence>
<dbReference type="AlphaFoldDB" id="A0A6N7KZY3"/>
<dbReference type="OrthoDB" id="4334464at2"/>
<dbReference type="EMBL" id="WBOF01000002">
    <property type="protein sequence ID" value="MQS16139.1"/>
    <property type="molecule type" value="Genomic_DNA"/>
</dbReference>
<organism evidence="2 3">
    <name type="scientific">Streptomyces kaniharaensis</name>
    <dbReference type="NCBI Taxonomy" id="212423"/>
    <lineage>
        <taxon>Bacteria</taxon>
        <taxon>Bacillati</taxon>
        <taxon>Actinomycetota</taxon>
        <taxon>Actinomycetes</taxon>
        <taxon>Kitasatosporales</taxon>
        <taxon>Streptomycetaceae</taxon>
        <taxon>Streptomyces</taxon>
    </lineage>
</organism>
<sequence>MTDRQAADEVRENLAWKCALGLTLDDPGFDHSVLSEFRTRVVEHQSEERVLDLLLERLRGLDLVQPGG</sequence>
<comment type="caution">
    <text evidence="2">The sequence shown here is derived from an EMBL/GenBank/DDBJ whole genome shotgun (WGS) entry which is preliminary data.</text>
</comment>
<reference evidence="2 3" key="1">
    <citation type="submission" date="2019-09" db="EMBL/GenBank/DDBJ databases">
        <title>Genome Sequences of Streptomyces kaniharaensis ATCC 21070.</title>
        <authorList>
            <person name="Zhu W."/>
            <person name="De Crecy-Lagard V."/>
            <person name="Richards N.G."/>
        </authorList>
    </citation>
    <scope>NUCLEOTIDE SEQUENCE [LARGE SCALE GENOMIC DNA]</scope>
    <source>
        <strain evidence="2 3">SF-557</strain>
    </source>
</reference>
<proteinExistence type="predicted"/>
<dbReference type="Proteomes" id="UP000450000">
    <property type="component" value="Unassembled WGS sequence"/>
</dbReference>